<dbReference type="PATRIC" id="fig|189381.10.peg.4173"/>
<accession>A0A0J5TAX0</accession>
<dbReference type="RefSeq" id="WP_048004166.1">
    <property type="nucleotide sequence ID" value="NZ_CAXQIX010000117.1"/>
</dbReference>
<dbReference type="Pfam" id="PF01594">
    <property type="entry name" value="AI-2E_transport"/>
    <property type="match status" value="1"/>
</dbReference>
<proteinExistence type="inferred from homology"/>
<comment type="caution">
    <text evidence="6">The sequence shown here is derived from an EMBL/GenBank/DDBJ whole genome shotgun (WGS) entry which is preliminary data.</text>
</comment>
<evidence type="ECO:0000313" key="7">
    <source>
        <dbReference type="Proteomes" id="UP000076510"/>
    </source>
</evidence>
<reference evidence="7" key="1">
    <citation type="submission" date="2016-01" db="EMBL/GenBank/DDBJ databases">
        <title>Whole genome sequencing of Bhargavaea cecembensis T14.</title>
        <authorList>
            <person name="Hong K.W."/>
        </authorList>
    </citation>
    <scope>NUCLEOTIDE SEQUENCE [LARGE SCALE GENOMIC DNA]</scope>
    <source>
        <strain evidence="7">M19</strain>
    </source>
</reference>
<evidence type="ECO:0000313" key="6">
    <source>
        <dbReference type="EMBL" id="KZE49696.1"/>
    </source>
</evidence>
<sequence length="352" mass="39790">MARLKNKKFLLYLGLFIVFILLCLFILPISLPLILAFMTALILEPSVRMLQGRFDWKRKVAVMSIFILFLLLLGVTSYFVTTKVVGEGVKLVENTPHYISKVGDIWEEYEDRLLDLSKDLPDTIVKEFSNDVQHFLDRSKSKILQSFNLEKISAYLTYIPNFLVSLLVFLIALFLFMLDLPRIKHMIYSHLTDATAEKVNFMISRMTGVFFGFFKAQFLVSILIFIVTLIGLLIIAPEVAIIMSVIIWFIDFLPLVGSIAILGPWALYHFITGDISLGTQLSVLAAILLIIRRTVEPKVMGTHIGLSPLATLIAMYLGLKLFGVMGFVIGPFLLILFNSAKEAGIIKLNFKL</sequence>
<evidence type="ECO:0000256" key="5">
    <source>
        <dbReference type="ARBA" id="ARBA00023136"/>
    </source>
</evidence>
<dbReference type="GO" id="GO:0055085">
    <property type="term" value="P:transmembrane transport"/>
    <property type="evidence" value="ECO:0007669"/>
    <property type="project" value="TreeGrafter"/>
</dbReference>
<dbReference type="InterPro" id="IPR002549">
    <property type="entry name" value="AI-2E-like"/>
</dbReference>
<keyword evidence="3" id="KW-0812">Transmembrane</keyword>
<evidence type="ECO:0000256" key="1">
    <source>
        <dbReference type="ARBA" id="ARBA00004141"/>
    </source>
</evidence>
<organism evidence="6 7">
    <name type="scientific">Rossellomorea marisflavi</name>
    <dbReference type="NCBI Taxonomy" id="189381"/>
    <lineage>
        <taxon>Bacteria</taxon>
        <taxon>Bacillati</taxon>
        <taxon>Bacillota</taxon>
        <taxon>Bacilli</taxon>
        <taxon>Bacillales</taxon>
        <taxon>Bacillaceae</taxon>
        <taxon>Rossellomorea</taxon>
    </lineage>
</organism>
<dbReference type="GO" id="GO:0016020">
    <property type="term" value="C:membrane"/>
    <property type="evidence" value="ECO:0007669"/>
    <property type="project" value="UniProtKB-SubCell"/>
</dbReference>
<keyword evidence="5" id="KW-0472">Membrane</keyword>
<gene>
    <name evidence="6" type="ORF">AV649_01310</name>
</gene>
<evidence type="ECO:0000256" key="3">
    <source>
        <dbReference type="ARBA" id="ARBA00022692"/>
    </source>
</evidence>
<keyword evidence="4" id="KW-1133">Transmembrane helix</keyword>
<dbReference type="PANTHER" id="PTHR21716:SF68">
    <property type="entry name" value="TRANSPORT PROTEIN YTVI-RELATED"/>
    <property type="match status" value="1"/>
</dbReference>
<dbReference type="Proteomes" id="UP000076510">
    <property type="component" value="Unassembled WGS sequence"/>
</dbReference>
<protein>
    <submittedName>
        <fullName evidence="6">Sporulation integral membrane protein YtvI</fullName>
    </submittedName>
</protein>
<comment type="subcellular location">
    <subcellularLocation>
        <location evidence="1">Membrane</location>
        <topology evidence="1">Multi-pass membrane protein</topology>
    </subcellularLocation>
</comment>
<dbReference type="PANTHER" id="PTHR21716">
    <property type="entry name" value="TRANSMEMBRANE PROTEIN"/>
    <property type="match status" value="1"/>
</dbReference>
<evidence type="ECO:0000256" key="2">
    <source>
        <dbReference type="ARBA" id="ARBA00009773"/>
    </source>
</evidence>
<dbReference type="InterPro" id="IPR014227">
    <property type="entry name" value="YtvI-like"/>
</dbReference>
<comment type="similarity">
    <text evidence="2">Belongs to the autoinducer-2 exporter (AI-2E) (TC 2.A.86) family.</text>
</comment>
<evidence type="ECO:0000256" key="4">
    <source>
        <dbReference type="ARBA" id="ARBA00022989"/>
    </source>
</evidence>
<dbReference type="NCBIfam" id="TIGR02872">
    <property type="entry name" value="spore_ytvI"/>
    <property type="match status" value="1"/>
</dbReference>
<name>A0A0J5TAX0_9BACI</name>
<dbReference type="AlphaFoldDB" id="A0A0J5TAX0"/>
<dbReference type="OrthoDB" id="9774361at2"/>
<dbReference type="EMBL" id="LQQY01000012">
    <property type="protein sequence ID" value="KZE49696.1"/>
    <property type="molecule type" value="Genomic_DNA"/>
</dbReference>